<protein>
    <submittedName>
        <fullName evidence="2">Uncharacterized protein</fullName>
    </submittedName>
</protein>
<dbReference type="PANTHER" id="PTHR36345">
    <property type="entry name" value="CCG-BINDING PROTEIN 1"/>
    <property type="match status" value="1"/>
</dbReference>
<dbReference type="GO" id="GO:0005829">
    <property type="term" value="C:cytosol"/>
    <property type="evidence" value="ECO:0007669"/>
    <property type="project" value="TreeGrafter"/>
</dbReference>
<dbReference type="GO" id="GO:0010183">
    <property type="term" value="P:pollen tube guidance"/>
    <property type="evidence" value="ECO:0007669"/>
    <property type="project" value="InterPro"/>
</dbReference>
<feature type="compositionally biased region" description="Basic and acidic residues" evidence="1">
    <location>
        <begin position="149"/>
        <end position="167"/>
    </location>
</feature>
<dbReference type="InterPro" id="IPR037502">
    <property type="entry name" value="CBP1"/>
</dbReference>
<proteinExistence type="predicted"/>
<reference evidence="2" key="2">
    <citation type="submission" date="2020-07" db="EMBL/GenBank/DDBJ databases">
        <authorList>
            <person name="Vera ALvarez R."/>
            <person name="Arias-Moreno D.M."/>
            <person name="Jimenez-Jacinto V."/>
            <person name="Jimenez-Bremont J.F."/>
            <person name="Swaminathan K."/>
            <person name="Moose S.P."/>
            <person name="Guerrero-Gonzalez M.L."/>
            <person name="Marino-Ramirez L."/>
            <person name="Landsman D."/>
            <person name="Rodriguez-Kessler M."/>
            <person name="Delgado-Sanchez P."/>
        </authorList>
    </citation>
    <scope>NUCLEOTIDE SEQUENCE</scope>
    <source>
        <tissue evidence="2">Cladode</tissue>
    </source>
</reference>
<reference evidence="2" key="1">
    <citation type="journal article" date="2013" name="J. Plant Res.">
        <title>Effect of fungi and light on seed germination of three Opuntia species from semiarid lands of central Mexico.</title>
        <authorList>
            <person name="Delgado-Sanchez P."/>
            <person name="Jimenez-Bremont J.F."/>
            <person name="Guerrero-Gonzalez Mde L."/>
            <person name="Flores J."/>
        </authorList>
    </citation>
    <scope>NUCLEOTIDE SEQUENCE</scope>
    <source>
        <tissue evidence="2">Cladode</tissue>
    </source>
</reference>
<feature type="region of interest" description="Disordered" evidence="1">
    <location>
        <begin position="149"/>
        <end position="195"/>
    </location>
</feature>
<accession>A0A7C9EHS7</accession>
<name>A0A7C9EHS7_OPUST</name>
<sequence>MIGGTLAFSPASSSFLLDTTDSNANNSIRSSSSLRKSLNFNPGISCSASSSRTHGHGIPKLEPFSRTKLERAIKEPPLIEKSQRQLADYCSVLEGEDSYDCWKAYFELKDLEKEAPKEQVERLIMQAGGEKSLVKWVHGVASIYKAKKEAGKAAKKETKATSEERSRPTHIPDGIPRPLEEMEEEEAARMPDSPFTRLLRVMGKYPAWYTPPPDHETH</sequence>
<dbReference type="EMBL" id="GISG01241436">
    <property type="protein sequence ID" value="MBA4668802.1"/>
    <property type="molecule type" value="Transcribed_RNA"/>
</dbReference>
<evidence type="ECO:0000256" key="1">
    <source>
        <dbReference type="SAM" id="MobiDB-lite"/>
    </source>
</evidence>
<organism evidence="2">
    <name type="scientific">Opuntia streptacantha</name>
    <name type="common">Prickly pear cactus</name>
    <name type="synonym">Opuntia cardona</name>
    <dbReference type="NCBI Taxonomy" id="393608"/>
    <lineage>
        <taxon>Eukaryota</taxon>
        <taxon>Viridiplantae</taxon>
        <taxon>Streptophyta</taxon>
        <taxon>Embryophyta</taxon>
        <taxon>Tracheophyta</taxon>
        <taxon>Spermatophyta</taxon>
        <taxon>Magnoliopsida</taxon>
        <taxon>eudicotyledons</taxon>
        <taxon>Gunneridae</taxon>
        <taxon>Pentapetalae</taxon>
        <taxon>Caryophyllales</taxon>
        <taxon>Cactineae</taxon>
        <taxon>Cactaceae</taxon>
        <taxon>Opuntioideae</taxon>
        <taxon>Opuntia</taxon>
    </lineage>
</organism>
<evidence type="ECO:0000313" key="2">
    <source>
        <dbReference type="EMBL" id="MBA4668802.1"/>
    </source>
</evidence>
<dbReference type="PANTHER" id="PTHR36345:SF1">
    <property type="entry name" value="CCG-BINDING PROTEIN 1"/>
    <property type="match status" value="1"/>
</dbReference>
<dbReference type="GO" id="GO:0036033">
    <property type="term" value="F:mediator complex binding"/>
    <property type="evidence" value="ECO:0007669"/>
    <property type="project" value="InterPro"/>
</dbReference>
<dbReference type="AlphaFoldDB" id="A0A7C9EHS7"/>
<dbReference type="GO" id="GO:0005634">
    <property type="term" value="C:nucleus"/>
    <property type="evidence" value="ECO:0007669"/>
    <property type="project" value="TreeGrafter"/>
</dbReference>